<dbReference type="PROSITE" id="PS00375">
    <property type="entry name" value="UDPGT"/>
    <property type="match status" value="1"/>
</dbReference>
<dbReference type="FunFam" id="3.40.50.2000:FF:000056">
    <property type="entry name" value="Glycosyltransferase"/>
    <property type="match status" value="1"/>
</dbReference>
<dbReference type="InterPro" id="IPR002213">
    <property type="entry name" value="UDP_glucos_trans"/>
</dbReference>
<proteinExistence type="inferred from homology"/>
<evidence type="ECO:0000256" key="1">
    <source>
        <dbReference type="ARBA" id="ARBA00009995"/>
    </source>
</evidence>
<evidence type="ECO:0000313" key="4">
    <source>
        <dbReference type="Proteomes" id="UP000035740"/>
    </source>
</evidence>
<reference evidence="3 4" key="1">
    <citation type="journal article" date="2014" name="Nature">
        <title>The genome of the recently domesticated crop plant sugar beet (Beta vulgaris).</title>
        <authorList>
            <person name="Dohm J.C."/>
            <person name="Minoche A.E."/>
            <person name="Holtgrawe D."/>
            <person name="Capella-Gutierrez S."/>
            <person name="Zakrzewski F."/>
            <person name="Tafer H."/>
            <person name="Rupp O."/>
            <person name="Sorensen T.R."/>
            <person name="Stracke R."/>
            <person name="Reinhardt R."/>
            <person name="Goesmann A."/>
            <person name="Kraft T."/>
            <person name="Schulz B."/>
            <person name="Stadler P.F."/>
            <person name="Schmidt T."/>
            <person name="Gabaldon T."/>
            <person name="Lehrach H."/>
            <person name="Weisshaar B."/>
            <person name="Himmelbauer H."/>
        </authorList>
    </citation>
    <scope>NUCLEOTIDE SEQUENCE [LARGE SCALE GENOMIC DNA]</scope>
    <source>
        <tissue evidence="3">Taproot</tissue>
    </source>
</reference>
<organism evidence="3 4">
    <name type="scientific">Beta vulgaris subsp. vulgaris</name>
    <name type="common">Beet</name>
    <dbReference type="NCBI Taxonomy" id="3555"/>
    <lineage>
        <taxon>Eukaryota</taxon>
        <taxon>Viridiplantae</taxon>
        <taxon>Streptophyta</taxon>
        <taxon>Embryophyta</taxon>
        <taxon>Tracheophyta</taxon>
        <taxon>Spermatophyta</taxon>
        <taxon>Magnoliopsida</taxon>
        <taxon>eudicotyledons</taxon>
        <taxon>Gunneridae</taxon>
        <taxon>Pentapetalae</taxon>
        <taxon>Caryophyllales</taxon>
        <taxon>Chenopodiaceae</taxon>
        <taxon>Betoideae</taxon>
        <taxon>Beta</taxon>
    </lineage>
</organism>
<dbReference type="Proteomes" id="UP000035740">
    <property type="component" value="Unassembled WGS sequence"/>
</dbReference>
<dbReference type="InterPro" id="IPR035595">
    <property type="entry name" value="UDP_glycos_trans_CS"/>
</dbReference>
<dbReference type="GO" id="GO:0080044">
    <property type="term" value="F:quercetin 7-O-glucosyltransferase activity"/>
    <property type="evidence" value="ECO:0007669"/>
    <property type="project" value="TreeGrafter"/>
</dbReference>
<dbReference type="PANTHER" id="PTHR11926:SF1392">
    <property type="entry name" value="GLYCOSYLTRANSFERASE"/>
    <property type="match status" value="1"/>
</dbReference>
<dbReference type="Gramene" id="KMS96380">
    <property type="protein sequence ID" value="KMS96380"/>
    <property type="gene ID" value="BVRB_9g225560"/>
</dbReference>
<evidence type="ECO:0000313" key="3">
    <source>
        <dbReference type="EMBL" id="KMS96380.1"/>
    </source>
</evidence>
<dbReference type="eggNOG" id="KOG1192">
    <property type="taxonomic scope" value="Eukaryota"/>
</dbReference>
<gene>
    <name evidence="3" type="ORF">BVRB_9g225560</name>
</gene>
<evidence type="ECO:0000256" key="2">
    <source>
        <dbReference type="ARBA" id="ARBA00022679"/>
    </source>
</evidence>
<dbReference type="EMBL" id="KQ090383">
    <property type="protein sequence ID" value="KMS96380.1"/>
    <property type="molecule type" value="Genomic_DNA"/>
</dbReference>
<dbReference type="Pfam" id="PF00201">
    <property type="entry name" value="UDPGT"/>
    <property type="match status" value="1"/>
</dbReference>
<dbReference type="GO" id="GO:0080043">
    <property type="term" value="F:quercetin 3-O-glucosyltransferase activity"/>
    <property type="evidence" value="ECO:0007669"/>
    <property type="project" value="TreeGrafter"/>
</dbReference>
<dbReference type="Gene3D" id="3.40.50.2000">
    <property type="entry name" value="Glycogen Phosphorylase B"/>
    <property type="match status" value="3"/>
</dbReference>
<keyword evidence="4" id="KW-1185">Reference proteome</keyword>
<dbReference type="AlphaFoldDB" id="A0A0J8DZU1"/>
<dbReference type="PANTHER" id="PTHR11926">
    <property type="entry name" value="GLUCOSYL/GLUCURONOSYL TRANSFERASES"/>
    <property type="match status" value="1"/>
</dbReference>
<protein>
    <submittedName>
        <fullName evidence="3">Uncharacterized protein</fullName>
    </submittedName>
</protein>
<sequence>MKHLKPIAHILIFPLPIQGPVNSMLKLAELILLASDAQIHITFLTTELVHRRLMLHANAASRFESYPGFSLRTFSDGLPEDHPRGSDKFGEMVDAVEAVSRPLLREMLVTDRANSPQEIPITCIIPDGSYNFALDVGKEVGIPVIYFDTISPSCLWVYLCLPKLIEDGEVPFQDAIILAMARTSKQQKTQCKPKGPVSDSNAKKTKSMDELLGVQAMEVEMKNNDDSDLLELQKTQQSHRMFSEWLTSMNSEAEKIGKEQRGKLSWADRSVREVDPIPIMQLSDNEFVSENWEMEAIVGVPGIGTLLRRRDFPDFCRANNPASDVMIQRISKQAKQFRKASGFILNTFEDLEAPLLSYMRSHFPNMYVVGPLHLHLKERILRKETTTSTTLLSYCSNSLWHEDKSCIEWLDAQPLRSVIFCSFGSHVCLTKEQLMEFWQGLVNSGTRFLWIKRQRSVTGMDDDVHKWQEQIPSGLLKGMKENGYVTSWAPQEEVLSHPSIGGFLTHSGWNSTLESIVEGKPMLCWPYYVDQLIISRYVSHVWKVGLDMKDICDRDIIENMVRDLMDRRRGEYSQNVNALAYLARQSVHEDGSSYCSLNKLVDDIMSLKLPA</sequence>
<name>A0A0J8DZU1_BETVV</name>
<accession>A0A0J8DZU1</accession>
<dbReference type="OrthoDB" id="5835829at2759"/>
<dbReference type="CDD" id="cd03784">
    <property type="entry name" value="GT1_Gtf-like"/>
    <property type="match status" value="1"/>
</dbReference>
<keyword evidence="2" id="KW-0808">Transferase</keyword>
<dbReference type="OMA" id="VITHAQF"/>
<comment type="similarity">
    <text evidence="1">Belongs to the UDP-glycosyltransferase family.</text>
</comment>
<dbReference type="SUPFAM" id="SSF53756">
    <property type="entry name" value="UDP-Glycosyltransferase/glycogen phosphorylase"/>
    <property type="match status" value="2"/>
</dbReference>